<protein>
    <submittedName>
        <fullName evidence="1">RHS repeat-associated core domain-containing protein</fullName>
    </submittedName>
</protein>
<evidence type="ECO:0000313" key="1">
    <source>
        <dbReference type="EMBL" id="MDF4025286.1"/>
    </source>
</evidence>
<evidence type="ECO:0000313" key="2">
    <source>
        <dbReference type="Proteomes" id="UP001528850"/>
    </source>
</evidence>
<accession>A0ABT6BB03</accession>
<dbReference type="EMBL" id="JARJJS010000002">
    <property type="protein sequence ID" value="MDF4025286.1"/>
    <property type="molecule type" value="Genomic_DNA"/>
</dbReference>
<keyword evidence="2" id="KW-1185">Reference proteome</keyword>
<comment type="caution">
    <text evidence="1">The sequence shown here is derived from an EMBL/GenBank/DDBJ whole genome shotgun (WGS) entry which is preliminary data.</text>
</comment>
<dbReference type="InterPro" id="IPR022385">
    <property type="entry name" value="Rhs_assc_core"/>
</dbReference>
<sequence>MEAMYPTARVYGAYGQRRVPPGDAQAAYTGAIGEREAAGYLLDDRLYVPTLRRFVNPDSFSPFEEGGLNRYAYCGGDPIGRIDPNGHSWLDWLGTMIDSLDLRLTRVSAADGAEHAFATPGLAAVRTTPTAEALALQGALASLDDNAVAAALAAYGRSKIALPGASVATAFVPSAGALAFVWPYKGNTLSATIFTTDRRTIHVLQGPQAFHADPRRSALAAKGTGKVYPHWVKHTNASGGVHVATTTPVNLAHLDKLKRYIDTTEPGRPVRILAGAHGTPHGQNWTSTGQRDFTSEAFFTSARDKVRQIGWAAEMWRYADVDAKSMEALLNHGSGVYVHLTCFGAADAVYLRALNVHDVTVRTPAPFDTPGVRT</sequence>
<name>A0ABT6BB03_9GAMM</name>
<dbReference type="SUPFAM" id="SSF56399">
    <property type="entry name" value="ADP-ribosylation"/>
    <property type="match status" value="1"/>
</dbReference>
<proteinExistence type="predicted"/>
<dbReference type="Proteomes" id="UP001528850">
    <property type="component" value="Unassembled WGS sequence"/>
</dbReference>
<dbReference type="InterPro" id="IPR028897">
    <property type="entry name" value="Tox-HDC_dom"/>
</dbReference>
<organism evidence="1 2">
    <name type="scientific">Luteibacter sahnii</name>
    <dbReference type="NCBI Taxonomy" id="3021977"/>
    <lineage>
        <taxon>Bacteria</taxon>
        <taxon>Pseudomonadati</taxon>
        <taxon>Pseudomonadota</taxon>
        <taxon>Gammaproteobacteria</taxon>
        <taxon>Lysobacterales</taxon>
        <taxon>Rhodanobacteraceae</taxon>
        <taxon>Luteibacter</taxon>
    </lineage>
</organism>
<gene>
    <name evidence="1" type="ORF">P3W24_09955</name>
</gene>
<dbReference type="Gene3D" id="2.180.10.10">
    <property type="entry name" value="RHS repeat-associated core"/>
    <property type="match status" value="1"/>
</dbReference>
<dbReference type="Pfam" id="PF15656">
    <property type="entry name" value="Tox-HDC"/>
    <property type="match status" value="1"/>
</dbReference>
<dbReference type="NCBIfam" id="TIGR03696">
    <property type="entry name" value="Rhs_assc_core"/>
    <property type="match status" value="1"/>
</dbReference>
<reference evidence="1 2" key="1">
    <citation type="journal article" date="2024" name="Curr. Microbiol.">
        <title>Luteibacter sahnii sp. nov., A Novel Yellow-Colored Xanthomonadin Pigment Producing Probiotic Bacterium from Healthy Rice Seed Microbiome.</title>
        <authorList>
            <person name="Jaiswal G."/>
            <person name="Rana R."/>
            <person name="Nayak P.K."/>
            <person name="Chouhan R."/>
            <person name="Gandhi S.G."/>
            <person name="Patel H.K."/>
            <person name="Patil P.B."/>
        </authorList>
    </citation>
    <scope>NUCLEOTIDE SEQUENCE [LARGE SCALE GENOMIC DNA]</scope>
    <source>
        <strain evidence="1 2">PPL201</strain>
    </source>
</reference>